<dbReference type="Proteomes" id="UP000318313">
    <property type="component" value="Chromosome"/>
</dbReference>
<name>A0A518I4N3_9PLAN</name>
<organism evidence="2 3">
    <name type="scientific">Gimesia fumaroli</name>
    <dbReference type="NCBI Taxonomy" id="2527976"/>
    <lineage>
        <taxon>Bacteria</taxon>
        <taxon>Pseudomonadati</taxon>
        <taxon>Planctomycetota</taxon>
        <taxon>Planctomycetia</taxon>
        <taxon>Planctomycetales</taxon>
        <taxon>Planctomycetaceae</taxon>
        <taxon>Gimesia</taxon>
    </lineage>
</organism>
<sequence precursor="true">MYRVSPSSYIKRFTFTVCFLAVSAFAFAQADTNRESRKDKMDWNQPIAVASIASIDRVLEDIDYLFDTVQKPEYPAMIKGFLAQYRNLEGLDKTKPLGVFVFLNEGISPQPTVVGFVPVKDLEALTQTLDEVGFVLSPVEGKENRYTLALPSFSVHIKMAHGYAFFQIKSEALDREFYNPDDYTSALAKEYDIAGSLLLKNVPEPMRMMAIDLARAKMDEKMDRQPGEDEVRFQSRTQTMQFVQRQFEMIIKDGDNLTIGYSLSKKDKQIRLNLGVKANPGSELEKELKQVAKASSEYSYLDANTSDYLTYFLIPLPKELVQKKVLELLEEPPANIPPVLLGDEENPGPVAKMLDSIKATIRTGKLDGHIQMQPTQNKKQALIASLKIAEGDLMNEGQQELFEIIKQAENTPEIQANVAEIEGVHIHKIAPLKNINQNAKDLFGDNPVVFIGCSSDEYWWTIGEEDSLELLKKAITNNKKHTQQTKAGSVLLLSFKMGTLISLAKESEKNKDFTESAEVAFASGGDLLTFYPKISADAASLNLEMGEGFIRLIALSIVNRK</sequence>
<dbReference type="EMBL" id="CP037452">
    <property type="protein sequence ID" value="QDV47998.1"/>
    <property type="molecule type" value="Genomic_DNA"/>
</dbReference>
<dbReference type="RefSeq" id="WP_145305215.1">
    <property type="nucleotide sequence ID" value="NZ_CP037452.1"/>
</dbReference>
<reference evidence="2 3" key="1">
    <citation type="submission" date="2019-03" db="EMBL/GenBank/DDBJ databases">
        <title>Deep-cultivation of Planctomycetes and their phenomic and genomic characterization uncovers novel biology.</title>
        <authorList>
            <person name="Wiegand S."/>
            <person name="Jogler M."/>
            <person name="Boedeker C."/>
            <person name="Pinto D."/>
            <person name="Vollmers J."/>
            <person name="Rivas-Marin E."/>
            <person name="Kohn T."/>
            <person name="Peeters S.H."/>
            <person name="Heuer A."/>
            <person name="Rast P."/>
            <person name="Oberbeckmann S."/>
            <person name="Bunk B."/>
            <person name="Jeske O."/>
            <person name="Meyerdierks A."/>
            <person name="Storesund J.E."/>
            <person name="Kallscheuer N."/>
            <person name="Luecker S."/>
            <person name="Lage O.M."/>
            <person name="Pohl T."/>
            <person name="Merkel B.J."/>
            <person name="Hornburger P."/>
            <person name="Mueller R.-W."/>
            <person name="Bruemmer F."/>
            <person name="Labrenz M."/>
            <person name="Spormann A.M."/>
            <person name="Op den Camp H."/>
            <person name="Overmann J."/>
            <person name="Amann R."/>
            <person name="Jetten M.S.M."/>
            <person name="Mascher T."/>
            <person name="Medema M.H."/>
            <person name="Devos D.P."/>
            <person name="Kaster A.-K."/>
            <person name="Ovreas L."/>
            <person name="Rohde M."/>
            <person name="Galperin M.Y."/>
            <person name="Jogler C."/>
        </authorList>
    </citation>
    <scope>NUCLEOTIDE SEQUENCE [LARGE SCALE GENOMIC DNA]</scope>
    <source>
        <strain evidence="2 3">Enr17</strain>
    </source>
</reference>
<keyword evidence="1" id="KW-0732">Signal</keyword>
<dbReference type="AlphaFoldDB" id="A0A518I4N3"/>
<feature type="signal peptide" evidence="1">
    <location>
        <begin position="1"/>
        <end position="28"/>
    </location>
</feature>
<feature type="chain" id="PRO_5022199078" evidence="1">
    <location>
        <begin position="29"/>
        <end position="561"/>
    </location>
</feature>
<keyword evidence="3" id="KW-1185">Reference proteome</keyword>
<dbReference type="OrthoDB" id="207889at2"/>
<evidence type="ECO:0000313" key="2">
    <source>
        <dbReference type="EMBL" id="QDV47998.1"/>
    </source>
</evidence>
<accession>A0A518I4N3</accession>
<evidence type="ECO:0000256" key="1">
    <source>
        <dbReference type="SAM" id="SignalP"/>
    </source>
</evidence>
<evidence type="ECO:0000313" key="3">
    <source>
        <dbReference type="Proteomes" id="UP000318313"/>
    </source>
</evidence>
<dbReference type="KEGG" id="gfm:Enr17x_00070"/>
<proteinExistence type="predicted"/>
<protein>
    <submittedName>
        <fullName evidence="2">Uncharacterized protein</fullName>
    </submittedName>
</protein>
<gene>
    <name evidence="2" type="ORF">Enr17x_00070</name>
</gene>